<organism evidence="3 4">
    <name type="scientific">Paractinoplanes rishiriensis</name>
    <dbReference type="NCBI Taxonomy" id="1050105"/>
    <lineage>
        <taxon>Bacteria</taxon>
        <taxon>Bacillati</taxon>
        <taxon>Actinomycetota</taxon>
        <taxon>Actinomycetes</taxon>
        <taxon>Micromonosporales</taxon>
        <taxon>Micromonosporaceae</taxon>
        <taxon>Paractinoplanes</taxon>
    </lineage>
</organism>
<protein>
    <recommendedName>
        <fullName evidence="5">DUF308 domain-containing protein</fullName>
    </recommendedName>
</protein>
<proteinExistence type="predicted"/>
<dbReference type="RefSeq" id="WP_203783087.1">
    <property type="nucleotide sequence ID" value="NZ_BOMV01000051.1"/>
</dbReference>
<feature type="region of interest" description="Disordered" evidence="1">
    <location>
        <begin position="120"/>
        <end position="184"/>
    </location>
</feature>
<keyword evidence="2" id="KW-0812">Transmembrane</keyword>
<gene>
    <name evidence="3" type="ORF">Ari01nite_42770</name>
</gene>
<evidence type="ECO:0000313" key="3">
    <source>
        <dbReference type="EMBL" id="GIE96812.1"/>
    </source>
</evidence>
<dbReference type="AlphaFoldDB" id="A0A919K093"/>
<keyword evidence="2" id="KW-1133">Transmembrane helix</keyword>
<feature type="transmembrane region" description="Helical" evidence="2">
    <location>
        <begin position="244"/>
        <end position="262"/>
    </location>
</feature>
<feature type="compositionally biased region" description="Basic and acidic residues" evidence="1">
    <location>
        <begin position="132"/>
        <end position="144"/>
    </location>
</feature>
<dbReference type="Proteomes" id="UP000636960">
    <property type="component" value="Unassembled WGS sequence"/>
</dbReference>
<reference evidence="3" key="1">
    <citation type="submission" date="2021-01" db="EMBL/GenBank/DDBJ databases">
        <title>Whole genome shotgun sequence of Actinoplanes rishiriensis NBRC 108556.</title>
        <authorList>
            <person name="Komaki H."/>
            <person name="Tamura T."/>
        </authorList>
    </citation>
    <scope>NUCLEOTIDE SEQUENCE</scope>
    <source>
        <strain evidence="3">NBRC 108556</strain>
    </source>
</reference>
<name>A0A919K093_9ACTN</name>
<evidence type="ECO:0000256" key="2">
    <source>
        <dbReference type="SAM" id="Phobius"/>
    </source>
</evidence>
<sequence>MTAGGARRGRRDNGLDAADFAVAGDVDPRVGEHLLDVLQAAGIAAYLQPTADLNPILRATTLPDRPIDRLYVDRTHLDVAREHLHKVTGGAPATPPADPTAEPDIEAEWAKIVAGFHTSVDPTAQPWPASEDVTRAAEPARDTEEPALGEAATGEAATGEAATSEPVSHHRRRTDQQPETSLLDGLDTFGADLADVDDQDERYVPPPPPPLPRISKYAAMGVAGVGLGFVLFLFPGLLPISRDYVTLLGFAAIVTGAVMLVWRLRSGDDEDDDYDDGAVV</sequence>
<evidence type="ECO:0008006" key="5">
    <source>
        <dbReference type="Google" id="ProtNLM"/>
    </source>
</evidence>
<dbReference type="EMBL" id="BOMV01000051">
    <property type="protein sequence ID" value="GIE96812.1"/>
    <property type="molecule type" value="Genomic_DNA"/>
</dbReference>
<evidence type="ECO:0000313" key="4">
    <source>
        <dbReference type="Proteomes" id="UP000636960"/>
    </source>
</evidence>
<keyword evidence="4" id="KW-1185">Reference proteome</keyword>
<comment type="caution">
    <text evidence="3">The sequence shown here is derived from an EMBL/GenBank/DDBJ whole genome shotgun (WGS) entry which is preliminary data.</text>
</comment>
<keyword evidence="2" id="KW-0472">Membrane</keyword>
<accession>A0A919K093</accession>
<feature type="compositionally biased region" description="Low complexity" evidence="1">
    <location>
        <begin position="146"/>
        <end position="165"/>
    </location>
</feature>
<feature type="transmembrane region" description="Helical" evidence="2">
    <location>
        <begin position="217"/>
        <end position="238"/>
    </location>
</feature>
<evidence type="ECO:0000256" key="1">
    <source>
        <dbReference type="SAM" id="MobiDB-lite"/>
    </source>
</evidence>